<dbReference type="GO" id="GO:0016491">
    <property type="term" value="F:oxidoreductase activity"/>
    <property type="evidence" value="ECO:0007669"/>
    <property type="project" value="UniProtKB-KW"/>
</dbReference>
<accession>A0A8A3NTK9</accession>
<dbReference type="SUPFAM" id="SSF51735">
    <property type="entry name" value="NAD(P)-binding Rossmann-fold domains"/>
    <property type="match status" value="1"/>
</dbReference>
<evidence type="ECO:0000256" key="2">
    <source>
        <dbReference type="ARBA" id="ARBA00023002"/>
    </source>
</evidence>
<dbReference type="PRINTS" id="PR00081">
    <property type="entry name" value="GDHRDH"/>
</dbReference>
<dbReference type="InterPro" id="IPR002347">
    <property type="entry name" value="SDR_fam"/>
</dbReference>
<dbReference type="Gene3D" id="3.40.50.720">
    <property type="entry name" value="NAD(P)-binding Rossmann-like Domain"/>
    <property type="match status" value="1"/>
</dbReference>
<feature type="region of interest" description="Disordered" evidence="3">
    <location>
        <begin position="152"/>
        <end position="177"/>
    </location>
</feature>
<dbReference type="AlphaFoldDB" id="A0A8A3NTK9"/>
<evidence type="ECO:0000313" key="5">
    <source>
        <dbReference type="Proteomes" id="UP000672032"/>
    </source>
</evidence>
<dbReference type="InterPro" id="IPR036291">
    <property type="entry name" value="NAD(P)-bd_dom_sf"/>
</dbReference>
<protein>
    <recommendedName>
        <fullName evidence="6">Ketoreductase (KR) domain-containing protein</fullName>
    </recommendedName>
</protein>
<evidence type="ECO:0000256" key="1">
    <source>
        <dbReference type="ARBA" id="ARBA00006484"/>
    </source>
</evidence>
<evidence type="ECO:0008006" key="6">
    <source>
        <dbReference type="Google" id="ProtNLM"/>
    </source>
</evidence>
<dbReference type="OrthoDB" id="542013at2759"/>
<dbReference type="Proteomes" id="UP000672032">
    <property type="component" value="Chromosome 1"/>
</dbReference>
<dbReference type="PANTHER" id="PTHR24320">
    <property type="entry name" value="RETINOL DEHYDROGENASE"/>
    <property type="match status" value="1"/>
</dbReference>
<sequence>MWKNLTTRSKPLQPFELEALTGRTALIAGATSGAGLQLAKILAAPCARLIITARDPQRGQQAVEDILKSLPNDTSKKPQIDVWPLEMESFQSIRDFTERLLLLPSLDIAVLNAGVWHLRFARSVDSFETHLQVNYLASCALSLSLLTVLGRGRSSPNSHPGRLLNVTSEGHSLEETPTGKTASEILDSFDNPDALSCYQRYRKSKLLSMIWTHELASSIDSAALGVEIASFTPGATQTQILRDLGAGPIVRTVMGFFCQSAEEGAWTYVRALNTEEYHGRYFFRESAYRPTDCVTAEKYKLFRQDLVQKTVAILRSHNSIPSEIYEKLGISPDGGFPK</sequence>
<proteinExistence type="inferred from homology"/>
<evidence type="ECO:0000313" key="4">
    <source>
        <dbReference type="EMBL" id="QSZ28793.1"/>
    </source>
</evidence>
<dbReference type="EMBL" id="CP063405">
    <property type="protein sequence ID" value="QSZ28793.1"/>
    <property type="molecule type" value="Genomic_DNA"/>
</dbReference>
<evidence type="ECO:0000256" key="3">
    <source>
        <dbReference type="SAM" id="MobiDB-lite"/>
    </source>
</evidence>
<keyword evidence="2" id="KW-0560">Oxidoreductase</keyword>
<dbReference type="Pfam" id="PF00106">
    <property type="entry name" value="adh_short"/>
    <property type="match status" value="1"/>
</dbReference>
<gene>
    <name evidence="4" type="ORF">DSL72_003298</name>
</gene>
<reference evidence="4" key="1">
    <citation type="submission" date="2020-10" db="EMBL/GenBank/DDBJ databases">
        <title>Genome Sequence of Monilinia vaccinii-corymbosi Sheds Light on Mummy Berry Disease Infection of Blueberry and Mating Type.</title>
        <authorList>
            <person name="Yow A.G."/>
            <person name="Zhang Y."/>
            <person name="Bansal K."/>
            <person name="Eacker S.M."/>
            <person name="Sullivan S."/>
            <person name="Liachko I."/>
            <person name="Cubeta M.A."/>
            <person name="Rollins J.A."/>
            <person name="Ashrafi H."/>
        </authorList>
    </citation>
    <scope>NUCLEOTIDE SEQUENCE</scope>
    <source>
        <strain evidence="4">RL-1</strain>
    </source>
</reference>
<comment type="similarity">
    <text evidence="1">Belongs to the short-chain dehydrogenases/reductases (SDR) family.</text>
</comment>
<dbReference type="PANTHER" id="PTHR24320:SF152">
    <property type="entry name" value="SHORT-CHAIN DEHYDROGENASE_REDUCTASE FAMILY PROTEIN"/>
    <property type="match status" value="1"/>
</dbReference>
<name>A0A8A3NTK9_9HELO</name>
<keyword evidence="5" id="KW-1185">Reference proteome</keyword>
<organism evidence="4 5">
    <name type="scientific">Monilinia vaccinii-corymbosi</name>
    <dbReference type="NCBI Taxonomy" id="61207"/>
    <lineage>
        <taxon>Eukaryota</taxon>
        <taxon>Fungi</taxon>
        <taxon>Dikarya</taxon>
        <taxon>Ascomycota</taxon>
        <taxon>Pezizomycotina</taxon>
        <taxon>Leotiomycetes</taxon>
        <taxon>Helotiales</taxon>
        <taxon>Sclerotiniaceae</taxon>
        <taxon>Monilinia</taxon>
    </lineage>
</organism>